<comment type="caution">
    <text evidence="1">The sequence shown here is derived from an EMBL/GenBank/DDBJ whole genome shotgun (WGS) entry which is preliminary data.</text>
</comment>
<protein>
    <submittedName>
        <fullName evidence="1">Uncharacterized protein</fullName>
    </submittedName>
</protein>
<proteinExistence type="predicted"/>
<dbReference type="EMBL" id="CAJNIZ010033035">
    <property type="protein sequence ID" value="CAE7541900.1"/>
    <property type="molecule type" value="Genomic_DNA"/>
</dbReference>
<gene>
    <name evidence="1" type="ORF">SPIL2461_LOCUS14347</name>
</gene>
<name>A0A812TLT5_SYMPI</name>
<accession>A0A812TLT5</accession>
<sequence>MGSSPVRALFGGERILPCGPATAARLRVLGGALWISQLLQPGKAEFAKDSSLCGSGSRRNPVEDIPRGFLVPAPSASGNPGCAPGRLYLCCQLGGTLGRP</sequence>
<dbReference type="AlphaFoldDB" id="A0A812TLT5"/>
<evidence type="ECO:0000313" key="2">
    <source>
        <dbReference type="Proteomes" id="UP000649617"/>
    </source>
</evidence>
<organism evidence="1 2">
    <name type="scientific">Symbiodinium pilosum</name>
    <name type="common">Dinoflagellate</name>
    <dbReference type="NCBI Taxonomy" id="2952"/>
    <lineage>
        <taxon>Eukaryota</taxon>
        <taxon>Sar</taxon>
        <taxon>Alveolata</taxon>
        <taxon>Dinophyceae</taxon>
        <taxon>Suessiales</taxon>
        <taxon>Symbiodiniaceae</taxon>
        <taxon>Symbiodinium</taxon>
    </lineage>
</organism>
<reference evidence="1" key="1">
    <citation type="submission" date="2021-02" db="EMBL/GenBank/DDBJ databases">
        <authorList>
            <person name="Dougan E. K."/>
            <person name="Rhodes N."/>
            <person name="Thang M."/>
            <person name="Chan C."/>
        </authorList>
    </citation>
    <scope>NUCLEOTIDE SEQUENCE</scope>
</reference>
<evidence type="ECO:0000313" key="1">
    <source>
        <dbReference type="EMBL" id="CAE7541900.1"/>
    </source>
</evidence>
<keyword evidence="2" id="KW-1185">Reference proteome</keyword>
<dbReference type="Proteomes" id="UP000649617">
    <property type="component" value="Unassembled WGS sequence"/>
</dbReference>